<keyword evidence="1" id="KW-0328">Glycosyltransferase</keyword>
<comment type="caution">
    <text evidence="1">The sequence shown here is derived from an EMBL/GenBank/DDBJ whole genome shotgun (WGS) entry which is preliminary data.</text>
</comment>
<organism evidence="1 2">
    <name type="scientific">Roridomyces roridus</name>
    <dbReference type="NCBI Taxonomy" id="1738132"/>
    <lineage>
        <taxon>Eukaryota</taxon>
        <taxon>Fungi</taxon>
        <taxon>Dikarya</taxon>
        <taxon>Basidiomycota</taxon>
        <taxon>Agaricomycotina</taxon>
        <taxon>Agaricomycetes</taxon>
        <taxon>Agaricomycetidae</taxon>
        <taxon>Agaricales</taxon>
        <taxon>Marasmiineae</taxon>
        <taxon>Mycenaceae</taxon>
        <taxon>Roridomyces</taxon>
    </lineage>
</organism>
<sequence>MFRNNQAVLPHWTKQMARYINYAGVDNVFVSILESNSDDATGQILEQFDAQLADMGVARRIITHDATPHDDRISFLSAVRNRVLEPLIEKGGYDRVLFSNDVFIEAEAIVELIKTRDGDWDFVCGLDFGPWGLYDQWVIRDRLGRTLSTNWPYFFEDAGLHAILREEPVPVFTCWNGIVAFKADPLIPVSLRTPGRLSTSPLSNPLPSSHPAYPQPLNTTPADTAPLLFRPNGKNEPCFTSESFNLPYDFRRQFDLQNIYVNARVITAYEWDFYLWHKYLLRHWAVKWFVQKIENGYNYHSTKLINGNPEKMWTWDGGDCHPWGW</sequence>
<evidence type="ECO:0000313" key="1">
    <source>
        <dbReference type="EMBL" id="KAJ7630355.1"/>
    </source>
</evidence>
<reference evidence="1" key="1">
    <citation type="submission" date="2023-03" db="EMBL/GenBank/DDBJ databases">
        <title>Massive genome expansion in bonnet fungi (Mycena s.s.) driven by repeated elements and novel gene families across ecological guilds.</title>
        <authorList>
            <consortium name="Lawrence Berkeley National Laboratory"/>
            <person name="Harder C.B."/>
            <person name="Miyauchi S."/>
            <person name="Viragh M."/>
            <person name="Kuo A."/>
            <person name="Thoen E."/>
            <person name="Andreopoulos B."/>
            <person name="Lu D."/>
            <person name="Skrede I."/>
            <person name="Drula E."/>
            <person name="Henrissat B."/>
            <person name="Morin E."/>
            <person name="Kohler A."/>
            <person name="Barry K."/>
            <person name="LaButti K."/>
            <person name="Morin E."/>
            <person name="Salamov A."/>
            <person name="Lipzen A."/>
            <person name="Mereny Z."/>
            <person name="Hegedus B."/>
            <person name="Baldrian P."/>
            <person name="Stursova M."/>
            <person name="Weitz H."/>
            <person name="Taylor A."/>
            <person name="Grigoriev I.V."/>
            <person name="Nagy L.G."/>
            <person name="Martin F."/>
            <person name="Kauserud H."/>
        </authorList>
    </citation>
    <scope>NUCLEOTIDE SEQUENCE</scope>
    <source>
        <strain evidence="1">9284</strain>
    </source>
</reference>
<proteinExistence type="predicted"/>
<dbReference type="EMBL" id="JARKIF010000009">
    <property type="protein sequence ID" value="KAJ7630355.1"/>
    <property type="molecule type" value="Genomic_DNA"/>
</dbReference>
<dbReference type="InterPro" id="IPR021047">
    <property type="entry name" value="Mannosyltransferase_CMT1"/>
</dbReference>
<dbReference type="PANTHER" id="PTHR34144">
    <property type="entry name" value="CHROMOSOME 8, WHOLE GENOME SHOTGUN SEQUENCE"/>
    <property type="match status" value="1"/>
</dbReference>
<dbReference type="GO" id="GO:0016757">
    <property type="term" value="F:glycosyltransferase activity"/>
    <property type="evidence" value="ECO:0007669"/>
    <property type="project" value="UniProtKB-KW"/>
</dbReference>
<protein>
    <submittedName>
        <fullName evidence="1">Cryptococcal mannosyltransferase 1-domain-containing protein</fullName>
    </submittedName>
</protein>
<dbReference type="Pfam" id="PF11735">
    <property type="entry name" value="CAP59_mtransfer"/>
    <property type="match status" value="1"/>
</dbReference>
<dbReference type="Proteomes" id="UP001221142">
    <property type="component" value="Unassembled WGS sequence"/>
</dbReference>
<accession>A0AAD7FNT7</accession>
<evidence type="ECO:0000313" key="2">
    <source>
        <dbReference type="Proteomes" id="UP001221142"/>
    </source>
</evidence>
<gene>
    <name evidence="1" type="ORF">FB45DRAFT_747374</name>
</gene>
<keyword evidence="2" id="KW-1185">Reference proteome</keyword>
<dbReference type="PANTHER" id="PTHR34144:SF7">
    <property type="entry name" value="EXPORT PROTEIN (CAP59), PUTATIVE (AFU_ORTHOLOGUE AFUA_7G05020)-RELATED"/>
    <property type="match status" value="1"/>
</dbReference>
<keyword evidence="1" id="KW-0808">Transferase</keyword>
<name>A0AAD7FNT7_9AGAR</name>
<dbReference type="AlphaFoldDB" id="A0AAD7FNT7"/>